<gene>
    <name evidence="1" type="ORF">DYB28_015636</name>
</gene>
<dbReference type="EMBL" id="QUTI01034821">
    <property type="protein sequence ID" value="RLO01951.1"/>
    <property type="molecule type" value="Genomic_DNA"/>
</dbReference>
<evidence type="ECO:0000313" key="2">
    <source>
        <dbReference type="Proteomes" id="UP000275652"/>
    </source>
</evidence>
<organism evidence="1 2">
    <name type="scientific">Aphanomyces astaci</name>
    <name type="common">Crayfish plague agent</name>
    <dbReference type="NCBI Taxonomy" id="112090"/>
    <lineage>
        <taxon>Eukaryota</taxon>
        <taxon>Sar</taxon>
        <taxon>Stramenopiles</taxon>
        <taxon>Oomycota</taxon>
        <taxon>Saprolegniomycetes</taxon>
        <taxon>Saprolegniales</taxon>
        <taxon>Verrucalvaceae</taxon>
        <taxon>Aphanomyces</taxon>
    </lineage>
</organism>
<dbReference type="InterPro" id="IPR036770">
    <property type="entry name" value="Ankyrin_rpt-contain_sf"/>
</dbReference>
<protein>
    <submittedName>
        <fullName evidence="1">Uncharacterized protein</fullName>
    </submittedName>
</protein>
<dbReference type="InterPro" id="IPR052050">
    <property type="entry name" value="SecEffector_AnkRepeat"/>
</dbReference>
<dbReference type="Pfam" id="PF12796">
    <property type="entry name" value="Ank_2"/>
    <property type="match status" value="1"/>
</dbReference>
<dbReference type="PANTHER" id="PTHR46586">
    <property type="entry name" value="ANKYRIN REPEAT-CONTAINING PROTEIN"/>
    <property type="match status" value="1"/>
</dbReference>
<dbReference type="InterPro" id="IPR002110">
    <property type="entry name" value="Ankyrin_rpt"/>
</dbReference>
<dbReference type="Proteomes" id="UP000275652">
    <property type="component" value="Unassembled WGS sequence"/>
</dbReference>
<accession>A0A9X8DR01</accession>
<dbReference type="PANTHER" id="PTHR46586:SF3">
    <property type="entry name" value="ANKYRIN REPEAT-CONTAINING PROTEIN"/>
    <property type="match status" value="1"/>
</dbReference>
<sequence>MVRYLHDHRSEGCSKRAVVVAAKCGHLEVERFLHTQYPFTHSLGHALTSAASNNRLDVATYIIHALGSATEDFSTDPMDAAARKGHLDMIQLLHQHHFGCTTQAMDGAALYGHVEVVQWLHTHRTEGCTTLAMDRAARYGHLEFVKWLYANRGDAQMALEGARKKKRYDVVAMLKSIIGKA</sequence>
<dbReference type="Gene3D" id="1.25.40.20">
    <property type="entry name" value="Ankyrin repeat-containing domain"/>
    <property type="match status" value="1"/>
</dbReference>
<reference evidence="1 2" key="1">
    <citation type="journal article" date="2018" name="J. Invertebr. Pathol.">
        <title>New genotyping method for the causative agent of crayfish plague (Aphanomyces astaci) based on whole genome data.</title>
        <authorList>
            <person name="Minardi D."/>
            <person name="Studholme D.J."/>
            <person name="van der Giezen M."/>
            <person name="Pretto T."/>
            <person name="Oidtmann B."/>
        </authorList>
    </citation>
    <scope>NUCLEOTIDE SEQUENCE [LARGE SCALE GENOMIC DNA]</scope>
    <source>
        <strain evidence="1 2">KB13</strain>
    </source>
</reference>
<comment type="caution">
    <text evidence="1">The sequence shown here is derived from an EMBL/GenBank/DDBJ whole genome shotgun (WGS) entry which is preliminary data.</text>
</comment>
<proteinExistence type="predicted"/>
<evidence type="ECO:0000313" key="1">
    <source>
        <dbReference type="EMBL" id="RLO01951.1"/>
    </source>
</evidence>
<name>A0A9X8DR01_APHAT</name>
<dbReference type="SUPFAM" id="SSF48403">
    <property type="entry name" value="Ankyrin repeat"/>
    <property type="match status" value="1"/>
</dbReference>
<dbReference type="AlphaFoldDB" id="A0A9X8DR01"/>